<dbReference type="SUPFAM" id="SSF55008">
    <property type="entry name" value="HMA, heavy metal-associated domain"/>
    <property type="match status" value="1"/>
</dbReference>
<feature type="region of interest" description="Disordered" evidence="1">
    <location>
        <begin position="95"/>
        <end position="121"/>
    </location>
</feature>
<sequence length="190" mass="21796">MLSISIVLSDQSIHKTMAETKITTMEIKVVDLGCEKCHKKIKTVLCAIPQIQNQIYDKKENTVTITVVCCCPEKIKKKIYCKGGRTVKCVEIKPPPKEKQKPEKKSEPEQKPEKKEPEPKPCTCCEKCRRGPCCHHFCMPTPPAYCYVPCRRSECDVWGDGCCSCRSWGYYVCRSAYVYEEYYPPTCKSM</sequence>
<protein>
    <submittedName>
        <fullName evidence="3">Uncharacterized protein LOC105110998 isoform X4</fullName>
    </submittedName>
</protein>
<name>A0AAJ6T4E0_POPEU</name>
<reference evidence="3" key="1">
    <citation type="submission" date="2025-08" db="UniProtKB">
        <authorList>
            <consortium name="RefSeq"/>
        </authorList>
    </citation>
    <scope>IDENTIFICATION</scope>
</reference>
<dbReference type="InterPro" id="IPR036163">
    <property type="entry name" value="HMA_dom_sf"/>
</dbReference>
<evidence type="ECO:0000313" key="2">
    <source>
        <dbReference type="Proteomes" id="UP000694918"/>
    </source>
</evidence>
<accession>A0AAJ6T4E0</accession>
<feature type="compositionally biased region" description="Basic and acidic residues" evidence="1">
    <location>
        <begin position="95"/>
        <end position="119"/>
    </location>
</feature>
<dbReference type="RefSeq" id="XP_011004527.1">
    <property type="nucleotide sequence ID" value="XM_011006225.1"/>
</dbReference>
<organism evidence="2 3">
    <name type="scientific">Populus euphratica</name>
    <name type="common">Euphrates poplar</name>
    <dbReference type="NCBI Taxonomy" id="75702"/>
    <lineage>
        <taxon>Eukaryota</taxon>
        <taxon>Viridiplantae</taxon>
        <taxon>Streptophyta</taxon>
        <taxon>Embryophyta</taxon>
        <taxon>Tracheophyta</taxon>
        <taxon>Spermatophyta</taxon>
        <taxon>Magnoliopsida</taxon>
        <taxon>eudicotyledons</taxon>
        <taxon>Gunneridae</taxon>
        <taxon>Pentapetalae</taxon>
        <taxon>rosids</taxon>
        <taxon>fabids</taxon>
        <taxon>Malpighiales</taxon>
        <taxon>Salicaceae</taxon>
        <taxon>Saliceae</taxon>
        <taxon>Populus</taxon>
    </lineage>
</organism>
<dbReference type="GeneID" id="105110998"/>
<proteinExistence type="predicted"/>
<dbReference type="AlphaFoldDB" id="A0AAJ6T4E0"/>
<dbReference type="PANTHER" id="PTHR47005:SF5">
    <property type="entry name" value="HEAVY METAL TRANSPORT_DETOXIFICATION SUPERFAMILY PROTEIN"/>
    <property type="match status" value="1"/>
</dbReference>
<dbReference type="GO" id="GO:0046872">
    <property type="term" value="F:metal ion binding"/>
    <property type="evidence" value="ECO:0007669"/>
    <property type="project" value="InterPro"/>
</dbReference>
<evidence type="ECO:0000313" key="3">
    <source>
        <dbReference type="RefSeq" id="XP_011004527.1"/>
    </source>
</evidence>
<dbReference type="PANTHER" id="PTHR47005">
    <property type="entry name" value="HEAVY METAL TRANSPORT/DETOXIFICATION SUPERFAMILY PROTEIN"/>
    <property type="match status" value="1"/>
</dbReference>
<evidence type="ECO:0000256" key="1">
    <source>
        <dbReference type="SAM" id="MobiDB-lite"/>
    </source>
</evidence>
<gene>
    <name evidence="3" type="primary">LOC105110998</name>
</gene>
<dbReference type="Proteomes" id="UP000694918">
    <property type="component" value="Unplaced"/>
</dbReference>
<keyword evidence="2" id="KW-1185">Reference proteome</keyword>